<feature type="domain" description="Thioredoxin" evidence="8">
    <location>
        <begin position="52"/>
        <end position="196"/>
    </location>
</feature>
<evidence type="ECO:0000256" key="6">
    <source>
        <dbReference type="SAM" id="MobiDB-lite"/>
    </source>
</evidence>
<dbReference type="InterPro" id="IPR036249">
    <property type="entry name" value="Thioredoxin-like_sf"/>
</dbReference>
<reference evidence="9" key="1">
    <citation type="submission" date="2024-07" db="EMBL/GenBank/DDBJ databases">
        <title>Complete genome sequences of cellulolytic bacteria, Kitasatospora sp. CMC57 and Streptomyces sp. CMC78, isolated from Japanese agricultural soil.</title>
        <authorList>
            <person name="Hashimoto T."/>
            <person name="Ito M."/>
            <person name="Iwamoto M."/>
            <person name="Fukahori D."/>
            <person name="Shoda T."/>
            <person name="Sakoda M."/>
            <person name="Morohoshi T."/>
            <person name="Mitsuboshi M."/>
            <person name="Nishizawa T."/>
        </authorList>
    </citation>
    <scope>NUCLEOTIDE SEQUENCE</scope>
    <source>
        <strain evidence="9">CMC57</strain>
    </source>
</reference>
<dbReference type="PANTHER" id="PTHR42852">
    <property type="entry name" value="THIOL:DISULFIDE INTERCHANGE PROTEIN DSBE"/>
    <property type="match status" value="1"/>
</dbReference>
<dbReference type="GO" id="GO:0016491">
    <property type="term" value="F:oxidoreductase activity"/>
    <property type="evidence" value="ECO:0007669"/>
    <property type="project" value="InterPro"/>
</dbReference>
<dbReference type="EMBL" id="AP035881">
    <property type="protein sequence ID" value="BFP47385.1"/>
    <property type="molecule type" value="Genomic_DNA"/>
</dbReference>
<feature type="chain" id="PRO_5044343952" evidence="7">
    <location>
        <begin position="29"/>
        <end position="199"/>
    </location>
</feature>
<keyword evidence="5" id="KW-0676">Redox-active center</keyword>
<sequence>MSGTTRRYLRPAAALAAAAALALTGCTADSGSSDGQTGFISDPKGGLDTAPVASRQTAPAISGTTLHGDKAALADYRGKIVVLNVWGSWCNPCRAEAKGLQEVWSKYRDQDVQFLGINTRDPDVNNAVRFEDSFGITYPSLYDPDGTEILKFPKGSLNPQSIPTTIVVDRQGRLAARSMRPISAEDLEKLLQPVLAEPK</sequence>
<evidence type="ECO:0000256" key="5">
    <source>
        <dbReference type="ARBA" id="ARBA00023284"/>
    </source>
</evidence>
<dbReference type="PROSITE" id="PS51352">
    <property type="entry name" value="THIOREDOXIN_2"/>
    <property type="match status" value="1"/>
</dbReference>
<keyword evidence="2" id="KW-0201">Cytochrome c-type biogenesis</keyword>
<accession>A0AB33K3R2</accession>
<feature type="region of interest" description="Disordered" evidence="6">
    <location>
        <begin position="29"/>
        <end position="51"/>
    </location>
</feature>
<dbReference type="InterPro" id="IPR000866">
    <property type="entry name" value="AhpC/TSA"/>
</dbReference>
<dbReference type="GO" id="GO:0016209">
    <property type="term" value="F:antioxidant activity"/>
    <property type="evidence" value="ECO:0007669"/>
    <property type="project" value="InterPro"/>
</dbReference>
<evidence type="ECO:0000259" key="8">
    <source>
        <dbReference type="PROSITE" id="PS51352"/>
    </source>
</evidence>
<feature type="compositionally biased region" description="Polar residues" evidence="6">
    <location>
        <begin position="29"/>
        <end position="39"/>
    </location>
</feature>
<dbReference type="CDD" id="cd02966">
    <property type="entry name" value="TlpA_like_family"/>
    <property type="match status" value="1"/>
</dbReference>
<dbReference type="RefSeq" id="WP_407989745.1">
    <property type="nucleotide sequence ID" value="NZ_AP035881.2"/>
</dbReference>
<dbReference type="PANTHER" id="PTHR42852:SF6">
    <property type="entry name" value="THIOL:DISULFIDE INTERCHANGE PROTEIN DSBE"/>
    <property type="match status" value="1"/>
</dbReference>
<dbReference type="AlphaFoldDB" id="A0AB33K3R2"/>
<proteinExistence type="predicted"/>
<gene>
    <name evidence="9" type="ORF">KCMC57_37530</name>
</gene>
<dbReference type="InterPro" id="IPR013766">
    <property type="entry name" value="Thioredoxin_domain"/>
</dbReference>
<keyword evidence="7" id="KW-0732">Signal</keyword>
<dbReference type="GO" id="GO:0017004">
    <property type="term" value="P:cytochrome complex assembly"/>
    <property type="evidence" value="ECO:0007669"/>
    <property type="project" value="UniProtKB-KW"/>
</dbReference>
<feature type="signal peptide" evidence="7">
    <location>
        <begin position="1"/>
        <end position="28"/>
    </location>
</feature>
<evidence type="ECO:0000256" key="4">
    <source>
        <dbReference type="ARBA" id="ARBA00023157"/>
    </source>
</evidence>
<organism evidence="9">
    <name type="scientific">Kitasatospora sp. CMC57</name>
    <dbReference type="NCBI Taxonomy" id="3231513"/>
    <lineage>
        <taxon>Bacteria</taxon>
        <taxon>Bacillati</taxon>
        <taxon>Actinomycetota</taxon>
        <taxon>Actinomycetes</taxon>
        <taxon>Kitasatosporales</taxon>
        <taxon>Streptomycetaceae</taxon>
        <taxon>Kitasatospora</taxon>
    </lineage>
</organism>
<dbReference type="Pfam" id="PF00578">
    <property type="entry name" value="AhpC-TSA"/>
    <property type="match status" value="1"/>
</dbReference>
<evidence type="ECO:0000313" key="9">
    <source>
        <dbReference type="EMBL" id="BFP47385.1"/>
    </source>
</evidence>
<keyword evidence="3" id="KW-0735">Signal-anchor</keyword>
<evidence type="ECO:0000256" key="7">
    <source>
        <dbReference type="SAM" id="SignalP"/>
    </source>
</evidence>
<evidence type="ECO:0000256" key="2">
    <source>
        <dbReference type="ARBA" id="ARBA00022748"/>
    </source>
</evidence>
<dbReference type="Gene3D" id="3.40.30.10">
    <property type="entry name" value="Glutaredoxin"/>
    <property type="match status" value="1"/>
</dbReference>
<dbReference type="PROSITE" id="PS51257">
    <property type="entry name" value="PROKAR_LIPOPROTEIN"/>
    <property type="match status" value="1"/>
</dbReference>
<protein>
    <submittedName>
        <fullName evidence="9">TlpA disulfide reductase family protein</fullName>
    </submittedName>
</protein>
<comment type="subcellular location">
    <subcellularLocation>
        <location evidence="1">Cell envelope</location>
    </subcellularLocation>
</comment>
<dbReference type="InterPro" id="IPR050553">
    <property type="entry name" value="Thioredoxin_ResA/DsbE_sf"/>
</dbReference>
<dbReference type="GO" id="GO:0030313">
    <property type="term" value="C:cell envelope"/>
    <property type="evidence" value="ECO:0007669"/>
    <property type="project" value="UniProtKB-SubCell"/>
</dbReference>
<keyword evidence="4" id="KW-1015">Disulfide bond</keyword>
<name>A0AB33K3R2_9ACTN</name>
<keyword evidence="3" id="KW-0812">Transmembrane</keyword>
<evidence type="ECO:0000256" key="3">
    <source>
        <dbReference type="ARBA" id="ARBA00022968"/>
    </source>
</evidence>
<dbReference type="SUPFAM" id="SSF52833">
    <property type="entry name" value="Thioredoxin-like"/>
    <property type="match status" value="1"/>
</dbReference>
<evidence type="ECO:0000256" key="1">
    <source>
        <dbReference type="ARBA" id="ARBA00004196"/>
    </source>
</evidence>